<sequence length="78" mass="9048">LCRIIGEKYSYLTKCIFSKISIIIPNGAEISPSRLLKMTKLDGIKPMFKKEISMRIKYAQQLTNQVTHSYPIEKKKRS</sequence>
<name>A0A0K2TQN3_LEPSM</name>
<reference evidence="1" key="1">
    <citation type="submission" date="2014-05" db="EMBL/GenBank/DDBJ databases">
        <authorList>
            <person name="Chronopoulou M."/>
        </authorList>
    </citation>
    <scope>NUCLEOTIDE SEQUENCE</scope>
    <source>
        <tissue evidence="1">Whole organism</tissue>
    </source>
</reference>
<protein>
    <submittedName>
        <fullName evidence="1">Uncharacterized protein</fullName>
    </submittedName>
</protein>
<dbReference type="AlphaFoldDB" id="A0A0K2TQN3"/>
<dbReference type="EMBL" id="HACA01010759">
    <property type="protein sequence ID" value="CDW28120.1"/>
    <property type="molecule type" value="Transcribed_RNA"/>
</dbReference>
<organism evidence="1">
    <name type="scientific">Lepeophtheirus salmonis</name>
    <name type="common">Salmon louse</name>
    <name type="synonym">Caligus salmonis</name>
    <dbReference type="NCBI Taxonomy" id="72036"/>
    <lineage>
        <taxon>Eukaryota</taxon>
        <taxon>Metazoa</taxon>
        <taxon>Ecdysozoa</taxon>
        <taxon>Arthropoda</taxon>
        <taxon>Crustacea</taxon>
        <taxon>Multicrustacea</taxon>
        <taxon>Hexanauplia</taxon>
        <taxon>Copepoda</taxon>
        <taxon>Siphonostomatoida</taxon>
        <taxon>Caligidae</taxon>
        <taxon>Lepeophtheirus</taxon>
    </lineage>
</organism>
<evidence type="ECO:0000313" key="1">
    <source>
        <dbReference type="EMBL" id="CDW28120.1"/>
    </source>
</evidence>
<feature type="non-terminal residue" evidence="1">
    <location>
        <position position="1"/>
    </location>
</feature>
<proteinExistence type="predicted"/>
<accession>A0A0K2TQN3</accession>